<proteinExistence type="predicted"/>
<evidence type="ECO:0000313" key="2">
    <source>
        <dbReference type="Proteomes" id="UP000289482"/>
    </source>
</evidence>
<name>A0A4Q1QZ69_9ACTN</name>
<evidence type="ECO:0000313" key="1">
    <source>
        <dbReference type="EMBL" id="RXS61452.1"/>
    </source>
</evidence>
<dbReference type="AlphaFoldDB" id="A0A4Q1QZ69"/>
<dbReference type="RefSeq" id="WP_129250231.1">
    <property type="nucleotide sequence ID" value="NZ_JABZEL010000010.1"/>
</dbReference>
<reference evidence="1 2" key="1">
    <citation type="submission" date="2019-01" db="EMBL/GenBank/DDBJ databases">
        <title>Draft genome sequences of the type strain Streptomyces sioyaensis DSM 40032 and its novel strain, TM32, a thermotolerant antibiotics-producing actinobacterium.</title>
        <authorList>
            <person name="Nakaew N."/>
            <person name="Lumyong S."/>
            <person name="Sloan W.T."/>
            <person name="Sungthong R."/>
        </authorList>
    </citation>
    <scope>NUCLEOTIDE SEQUENCE [LARGE SCALE GENOMIC DNA]</scope>
    <source>
        <strain evidence="1 2">DSM 40032</strain>
    </source>
</reference>
<comment type="caution">
    <text evidence="1">The sequence shown here is derived from an EMBL/GenBank/DDBJ whole genome shotgun (WGS) entry which is preliminary data.</text>
</comment>
<protein>
    <submittedName>
        <fullName evidence="1">Uncharacterized protein</fullName>
    </submittedName>
</protein>
<sequence length="120" mass="13542">MWWWRNKTEHAVLPWDALDAVSLFWCRQGPDNSGHRLMSLELCPVGGVPQSDPALAPLTVEERSGVVGVSDRRYRIGIPVFATRHYGSALIEAARSRAAERWFGEHERSAGYLRPQDLIS</sequence>
<dbReference type="EMBL" id="SDIF01000102">
    <property type="protein sequence ID" value="RXS61452.1"/>
    <property type="molecule type" value="Genomic_DNA"/>
</dbReference>
<gene>
    <name evidence="1" type="ORF">EST54_26465</name>
</gene>
<dbReference type="GeneID" id="95781457"/>
<keyword evidence="2" id="KW-1185">Reference proteome</keyword>
<accession>A0A4Q1QZ69</accession>
<organism evidence="1 2">
    <name type="scientific">Streptomyces sioyaensis</name>
    <dbReference type="NCBI Taxonomy" id="67364"/>
    <lineage>
        <taxon>Bacteria</taxon>
        <taxon>Bacillati</taxon>
        <taxon>Actinomycetota</taxon>
        <taxon>Actinomycetes</taxon>
        <taxon>Kitasatosporales</taxon>
        <taxon>Streptomycetaceae</taxon>
        <taxon>Streptomyces</taxon>
    </lineage>
</organism>
<dbReference type="Proteomes" id="UP000289482">
    <property type="component" value="Unassembled WGS sequence"/>
</dbReference>